<evidence type="ECO:0000256" key="23">
    <source>
        <dbReference type="ARBA" id="ARBA00049284"/>
    </source>
</evidence>
<evidence type="ECO:0000256" key="3">
    <source>
        <dbReference type="ARBA" id="ARBA00004275"/>
    </source>
</evidence>
<evidence type="ECO:0000256" key="1">
    <source>
        <dbReference type="ARBA" id="ARBA00001936"/>
    </source>
</evidence>
<comment type="similarity">
    <text evidence="4">Belongs to the Nudix hydrolase family. PCD1 subfamily.</text>
</comment>
<comment type="cofactor">
    <cofactor evidence="1">
        <name>Mn(2+)</name>
        <dbReference type="ChEBI" id="CHEBI:29035"/>
    </cofactor>
</comment>
<dbReference type="GO" id="GO:0015938">
    <property type="term" value="P:coenzyme A catabolic process"/>
    <property type="evidence" value="ECO:0007669"/>
    <property type="project" value="TreeGrafter"/>
</dbReference>
<evidence type="ECO:0000256" key="14">
    <source>
        <dbReference type="ARBA" id="ARBA00047289"/>
    </source>
</evidence>
<dbReference type="AlphaFoldDB" id="A0A8D2LFS1"/>
<dbReference type="EC" id="3.6.1.77" evidence="13"/>
<dbReference type="GO" id="GO:0005782">
    <property type="term" value="C:peroxisomal matrix"/>
    <property type="evidence" value="ECO:0007669"/>
    <property type="project" value="UniProtKB-ARBA"/>
</dbReference>
<dbReference type="GO" id="GO:0009132">
    <property type="term" value="P:nucleoside diphosphate metabolic process"/>
    <property type="evidence" value="ECO:0007669"/>
    <property type="project" value="InterPro"/>
</dbReference>
<comment type="catalytic activity">
    <reaction evidence="21">
        <text>a 5'-end CoA-ribonucleoside in mRNA + H2O = a 5'-end phospho-adenosine-phospho-ribonucleoside in mRNA + (R)-4'-phosphopantetheine + 2 H(+)</text>
        <dbReference type="Rhea" id="RHEA:67592"/>
        <dbReference type="Rhea" id="RHEA-COMP:15719"/>
        <dbReference type="Rhea" id="RHEA-COMP:17276"/>
        <dbReference type="ChEBI" id="CHEBI:15377"/>
        <dbReference type="ChEBI" id="CHEBI:15378"/>
        <dbReference type="ChEBI" id="CHEBI:61723"/>
        <dbReference type="ChEBI" id="CHEBI:144051"/>
        <dbReference type="ChEBI" id="CHEBI:172371"/>
    </reaction>
    <physiologicalReaction direction="left-to-right" evidence="21">
        <dbReference type="Rhea" id="RHEA:67593"/>
    </physiologicalReaction>
</comment>
<dbReference type="GeneID" id="123025498"/>
<feature type="domain" description="Nudix hydrolase" evidence="31">
    <location>
        <begin position="62"/>
        <end position="199"/>
    </location>
</feature>
<evidence type="ECO:0000256" key="27">
    <source>
        <dbReference type="ARBA" id="ARBA00059426"/>
    </source>
</evidence>
<dbReference type="InterPro" id="IPR000086">
    <property type="entry name" value="NUDIX_hydrolase_dom"/>
</dbReference>
<keyword evidence="7" id="KW-0378">Hydrolase</keyword>
<keyword evidence="30" id="KW-0472">Membrane</keyword>
<comment type="catalytic activity">
    <reaction evidence="16">
        <text>tetradecanoyl-CoA + H2O = tetradecanoyl-4'-phosphopantetheine + adenosine 3',5'-bisphosphate + 2 H(+)</text>
        <dbReference type="Rhea" id="RHEA:50028"/>
        <dbReference type="ChEBI" id="CHEBI:15377"/>
        <dbReference type="ChEBI" id="CHEBI:15378"/>
        <dbReference type="ChEBI" id="CHEBI:57385"/>
        <dbReference type="ChEBI" id="CHEBI:58343"/>
        <dbReference type="ChEBI" id="CHEBI:132017"/>
    </reaction>
    <physiologicalReaction direction="left-to-right" evidence="16">
        <dbReference type="Rhea" id="RHEA:50029"/>
    </physiologicalReaction>
</comment>
<comment type="catalytic activity">
    <reaction evidence="23">
        <text>butanoyl-CoA + H2O = S-butanoyl-4'-phosphopantetheine + adenosine 3',5'-bisphosphate + 2 H(+)</text>
        <dbReference type="Rhea" id="RHEA:49976"/>
        <dbReference type="ChEBI" id="CHEBI:15377"/>
        <dbReference type="ChEBI" id="CHEBI:15378"/>
        <dbReference type="ChEBI" id="CHEBI:57371"/>
        <dbReference type="ChEBI" id="CHEBI:58343"/>
        <dbReference type="ChEBI" id="CHEBI:132011"/>
    </reaction>
    <physiologicalReaction direction="left-to-right" evidence="23">
        <dbReference type="Rhea" id="RHEA:49977"/>
    </physiologicalReaction>
</comment>
<comment type="subcellular location">
    <subcellularLocation>
        <location evidence="3">Peroxisome</location>
    </subcellularLocation>
</comment>
<evidence type="ECO:0000256" key="4">
    <source>
        <dbReference type="ARBA" id="ARBA00006506"/>
    </source>
</evidence>
<dbReference type="SUPFAM" id="SSF55811">
    <property type="entry name" value="Nudix"/>
    <property type="match status" value="1"/>
</dbReference>
<dbReference type="InterPro" id="IPR000059">
    <property type="entry name" value="NUDIX_hydrolase_NudL_CS"/>
</dbReference>
<dbReference type="GO" id="GO:0010945">
    <property type="term" value="F:coenzyme A diphosphatase activity"/>
    <property type="evidence" value="ECO:0007669"/>
    <property type="project" value="UniProtKB-EC"/>
</dbReference>
<dbReference type="PROSITE" id="PS51462">
    <property type="entry name" value="NUDIX"/>
    <property type="match status" value="1"/>
</dbReference>
<evidence type="ECO:0000256" key="22">
    <source>
        <dbReference type="ARBA" id="ARBA00048961"/>
    </source>
</evidence>
<evidence type="ECO:0000256" key="16">
    <source>
        <dbReference type="ARBA" id="ARBA00047403"/>
    </source>
</evidence>
<comment type="catalytic activity">
    <reaction evidence="18">
        <text>propanoyl-CoA + H2O = propanoyl-4'-phosphopantetheine + adenosine 3',5'-bisphosphate + 2 H(+)</text>
        <dbReference type="Rhea" id="RHEA:67464"/>
        <dbReference type="ChEBI" id="CHEBI:15377"/>
        <dbReference type="ChEBI" id="CHEBI:15378"/>
        <dbReference type="ChEBI" id="CHEBI:57392"/>
        <dbReference type="ChEBI" id="CHEBI:58343"/>
        <dbReference type="ChEBI" id="CHEBI:172362"/>
    </reaction>
    <physiologicalReaction direction="left-to-right" evidence="18">
        <dbReference type="Rhea" id="RHEA:67465"/>
    </physiologicalReaction>
</comment>
<name>A0A8D2LFS1_VARKO</name>
<evidence type="ECO:0000259" key="31">
    <source>
        <dbReference type="PROSITE" id="PS51462"/>
    </source>
</evidence>
<feature type="transmembrane region" description="Helical" evidence="30">
    <location>
        <begin position="212"/>
        <end position="230"/>
    </location>
</feature>
<comment type="catalytic activity">
    <reaction evidence="17">
        <text>hexanoyl-CoA + H2O = hexanoyl-4'-phosphopantetheine + adenosine 3',5'-bisphosphate + 2 H(+)</text>
        <dbReference type="Rhea" id="RHEA:49980"/>
        <dbReference type="ChEBI" id="CHEBI:15377"/>
        <dbReference type="ChEBI" id="CHEBI:15378"/>
        <dbReference type="ChEBI" id="CHEBI:58343"/>
        <dbReference type="ChEBI" id="CHEBI:62620"/>
        <dbReference type="ChEBI" id="CHEBI:132012"/>
    </reaction>
    <physiologicalReaction direction="left-to-right" evidence="17">
        <dbReference type="Rhea" id="RHEA:49981"/>
    </physiologicalReaction>
</comment>
<evidence type="ECO:0000313" key="32">
    <source>
        <dbReference type="Ensembl" id="ENSVKKP00000021133.1"/>
    </source>
</evidence>
<evidence type="ECO:0000313" key="33">
    <source>
        <dbReference type="Proteomes" id="UP000694545"/>
    </source>
</evidence>
<dbReference type="OrthoDB" id="206213at2759"/>
<evidence type="ECO:0000256" key="18">
    <source>
        <dbReference type="ARBA" id="ARBA00047666"/>
    </source>
</evidence>
<dbReference type="OMA" id="HSFHFVD"/>
<keyword evidence="10" id="KW-0576">Peroxisome</keyword>
<evidence type="ECO:0000256" key="8">
    <source>
        <dbReference type="ARBA" id="ARBA00022842"/>
    </source>
</evidence>
<comment type="cofactor">
    <cofactor evidence="2">
        <name>Mg(2+)</name>
        <dbReference type="ChEBI" id="CHEBI:18420"/>
    </cofactor>
</comment>
<evidence type="ECO:0000256" key="13">
    <source>
        <dbReference type="ARBA" id="ARBA00044967"/>
    </source>
</evidence>
<protein>
    <recommendedName>
        <fullName evidence="28">Peroxisomal coenzyme A diphosphatase NUDT7</fullName>
        <ecNumber evidence="13">3.6.1.77</ecNumber>
    </recommendedName>
    <alternativeName>
        <fullName evidence="29">Nucleoside diphosphate-linked moiety X motif 7</fullName>
    </alternativeName>
</protein>
<evidence type="ECO:0000256" key="29">
    <source>
        <dbReference type="ARBA" id="ARBA00079598"/>
    </source>
</evidence>
<keyword evidence="30" id="KW-0812">Transmembrane</keyword>
<sequence>MGRTGWIREPAPYHRRRYGPRGFKMVAAPDSDEEGERMSVKNKAKLQLRKFDVGARFSHLPIAKASVLIPLMVKNGKLSVLFTVRSMKLRRSPGEVCFPGGRSDSTDRDEIATALREAQEEVGLHPEQAEVICRLVPGIDKTYSLVTPVVAFIEDTFQPHPNPEEVSDVFLAPLEYFISPSKYTALPFVKMGEVPFLMHSFEYDDPELKKSFTIWGLTAHFVVFLALVIFGKKPTFEVQYDLDNLNSSAESNFMELYHEGKRKESKL</sequence>
<evidence type="ECO:0000256" key="17">
    <source>
        <dbReference type="ARBA" id="ARBA00047466"/>
    </source>
</evidence>
<organism evidence="32 33">
    <name type="scientific">Varanus komodoensis</name>
    <name type="common">Komodo dragon</name>
    <dbReference type="NCBI Taxonomy" id="61221"/>
    <lineage>
        <taxon>Eukaryota</taxon>
        <taxon>Metazoa</taxon>
        <taxon>Chordata</taxon>
        <taxon>Craniata</taxon>
        <taxon>Vertebrata</taxon>
        <taxon>Euteleostomi</taxon>
        <taxon>Lepidosauria</taxon>
        <taxon>Squamata</taxon>
        <taxon>Bifurcata</taxon>
        <taxon>Unidentata</taxon>
        <taxon>Episquamata</taxon>
        <taxon>Toxicofera</taxon>
        <taxon>Anguimorpha</taxon>
        <taxon>Paleoanguimorpha</taxon>
        <taxon>Varanoidea</taxon>
        <taxon>Varanidae</taxon>
        <taxon>Varanus</taxon>
    </lineage>
</organism>
<accession>A0A8D2LFS1</accession>
<evidence type="ECO:0000256" key="25">
    <source>
        <dbReference type="ARBA" id="ARBA00051749"/>
    </source>
</evidence>
<evidence type="ECO:0000256" key="30">
    <source>
        <dbReference type="SAM" id="Phobius"/>
    </source>
</evidence>
<dbReference type="GO" id="GO:0030145">
    <property type="term" value="F:manganese ion binding"/>
    <property type="evidence" value="ECO:0007669"/>
    <property type="project" value="InterPro"/>
</dbReference>
<dbReference type="GO" id="GO:0000287">
    <property type="term" value="F:magnesium ion binding"/>
    <property type="evidence" value="ECO:0007669"/>
    <property type="project" value="InterPro"/>
</dbReference>
<comment type="catalytic activity">
    <reaction evidence="19">
        <text>dodecanoyl-CoA + H2O = S-dodecanoyl-4'-phosphopantetheine + adenosine 3',5'-bisphosphate + 2 H(+)</text>
        <dbReference type="Rhea" id="RHEA:50024"/>
        <dbReference type="ChEBI" id="CHEBI:15377"/>
        <dbReference type="ChEBI" id="CHEBI:15378"/>
        <dbReference type="ChEBI" id="CHEBI:57375"/>
        <dbReference type="ChEBI" id="CHEBI:58343"/>
        <dbReference type="ChEBI" id="CHEBI:132015"/>
    </reaction>
    <physiologicalReaction direction="left-to-right" evidence="19">
        <dbReference type="Rhea" id="RHEA:50025"/>
    </physiologicalReaction>
</comment>
<keyword evidence="33" id="KW-1185">Reference proteome</keyword>
<evidence type="ECO:0000256" key="15">
    <source>
        <dbReference type="ARBA" id="ARBA00047369"/>
    </source>
</evidence>
<dbReference type="Pfam" id="PF00293">
    <property type="entry name" value="NUDIX"/>
    <property type="match status" value="1"/>
</dbReference>
<evidence type="ECO:0000256" key="26">
    <source>
        <dbReference type="ARBA" id="ARBA00051856"/>
    </source>
</evidence>
<dbReference type="KEGG" id="vko:123025498"/>
<comment type="catalytic activity">
    <reaction evidence="24">
        <text>decanoyl-CoA + H2O = decanoyl-4'-phosphopantetheine + adenosine 3',5'-bisphosphate + 2 H(+)</text>
        <dbReference type="Rhea" id="RHEA:50020"/>
        <dbReference type="ChEBI" id="CHEBI:15377"/>
        <dbReference type="ChEBI" id="CHEBI:15378"/>
        <dbReference type="ChEBI" id="CHEBI:58343"/>
        <dbReference type="ChEBI" id="CHEBI:61430"/>
        <dbReference type="ChEBI" id="CHEBI:132014"/>
    </reaction>
    <physiologicalReaction direction="left-to-right" evidence="24">
        <dbReference type="Rhea" id="RHEA:50021"/>
    </physiologicalReaction>
</comment>
<evidence type="ECO:0000256" key="2">
    <source>
        <dbReference type="ARBA" id="ARBA00001946"/>
    </source>
</evidence>
<proteinExistence type="inferred from homology"/>
<evidence type="ECO:0000256" key="28">
    <source>
        <dbReference type="ARBA" id="ARBA00072984"/>
    </source>
</evidence>
<comment type="catalytic activity">
    <reaction evidence="25">
        <text>3alpha,7alpha,12alpha-trihydroxy-5beta-cholestan-26-oyl-CoA + H2O = 3alpha,7alpha,12alpha-trihydroxy-5beta-cholestan-26-oyl-4'-phosphopantetheine + adenosine 3',5'-bisphosphate + 2 H(+)</text>
        <dbReference type="Rhea" id="RHEA:50040"/>
        <dbReference type="ChEBI" id="CHEBI:15377"/>
        <dbReference type="ChEBI" id="CHEBI:15378"/>
        <dbReference type="ChEBI" id="CHEBI:58343"/>
        <dbReference type="ChEBI" id="CHEBI:63001"/>
        <dbReference type="ChEBI" id="CHEBI:132021"/>
    </reaction>
    <physiologicalReaction direction="left-to-right" evidence="25">
        <dbReference type="Rhea" id="RHEA:50041"/>
    </physiologicalReaction>
</comment>
<evidence type="ECO:0000256" key="9">
    <source>
        <dbReference type="ARBA" id="ARBA00022884"/>
    </source>
</evidence>
<evidence type="ECO:0000256" key="7">
    <source>
        <dbReference type="ARBA" id="ARBA00022801"/>
    </source>
</evidence>
<evidence type="ECO:0000256" key="12">
    <source>
        <dbReference type="ARBA" id="ARBA00044908"/>
    </source>
</evidence>
<keyword evidence="6" id="KW-0479">Metal-binding</keyword>
<evidence type="ECO:0000256" key="11">
    <source>
        <dbReference type="ARBA" id="ARBA00023211"/>
    </source>
</evidence>
<comment type="catalytic activity">
    <reaction evidence="20">
        <text>succinyl-CoA + H2O = succinyl-4'-phosphopantetheine + adenosine 3',5'-bisphosphate + 2 H(+)</text>
        <dbReference type="Rhea" id="RHEA:67472"/>
        <dbReference type="ChEBI" id="CHEBI:15377"/>
        <dbReference type="ChEBI" id="CHEBI:15378"/>
        <dbReference type="ChEBI" id="CHEBI:57292"/>
        <dbReference type="ChEBI" id="CHEBI:58343"/>
        <dbReference type="ChEBI" id="CHEBI:172364"/>
    </reaction>
    <physiologicalReaction direction="left-to-right" evidence="20">
        <dbReference type="Rhea" id="RHEA:67473"/>
    </physiologicalReaction>
</comment>
<comment type="catalytic activity">
    <reaction evidence="15">
        <text>malonyl-CoA + H2O = malonyl-4'-phosphopantetheine + adenosine 3',5'-bisphosphate + 2 H(+)</text>
        <dbReference type="Rhea" id="RHEA:67468"/>
        <dbReference type="ChEBI" id="CHEBI:15377"/>
        <dbReference type="ChEBI" id="CHEBI:15378"/>
        <dbReference type="ChEBI" id="CHEBI:57384"/>
        <dbReference type="ChEBI" id="CHEBI:58343"/>
        <dbReference type="ChEBI" id="CHEBI:172363"/>
    </reaction>
    <physiologicalReaction direction="left-to-right" evidence="15">
        <dbReference type="Rhea" id="RHEA:67469"/>
    </physiologicalReaction>
</comment>
<keyword evidence="11" id="KW-0464">Manganese</keyword>
<keyword evidence="8" id="KW-0460">Magnesium</keyword>
<reference evidence="32" key="1">
    <citation type="submission" date="2025-08" db="UniProtKB">
        <authorList>
            <consortium name="Ensembl"/>
        </authorList>
    </citation>
    <scope>IDENTIFICATION</scope>
</reference>
<evidence type="ECO:0000256" key="10">
    <source>
        <dbReference type="ARBA" id="ARBA00023140"/>
    </source>
</evidence>
<comment type="catalytic activity">
    <reaction evidence="26">
        <text>acetyl-CoA + H2O = S-acetyl-4'-phosphopantetheine + adenosine 3',5'-bisphosphate + 2 H(+)</text>
        <dbReference type="Rhea" id="RHEA:64992"/>
        <dbReference type="ChEBI" id="CHEBI:15377"/>
        <dbReference type="ChEBI" id="CHEBI:15378"/>
        <dbReference type="ChEBI" id="CHEBI:57288"/>
        <dbReference type="ChEBI" id="CHEBI:58343"/>
        <dbReference type="ChEBI" id="CHEBI:156266"/>
    </reaction>
    <physiologicalReaction direction="left-to-right" evidence="26">
        <dbReference type="Rhea" id="RHEA:64993"/>
    </physiologicalReaction>
</comment>
<comment type="catalytic activity">
    <reaction evidence="12">
        <text>CoA + H2O = (R)-4'-phosphopantetheine + adenosine 3',5'-bisphosphate + 2 H(+)</text>
        <dbReference type="Rhea" id="RHEA:64988"/>
        <dbReference type="ChEBI" id="CHEBI:15377"/>
        <dbReference type="ChEBI" id="CHEBI:15378"/>
        <dbReference type="ChEBI" id="CHEBI:57287"/>
        <dbReference type="ChEBI" id="CHEBI:58343"/>
        <dbReference type="ChEBI" id="CHEBI:61723"/>
        <dbReference type="EC" id="3.6.1.77"/>
    </reaction>
    <physiologicalReaction direction="left-to-right" evidence="12">
        <dbReference type="Rhea" id="RHEA:64989"/>
    </physiologicalReaction>
</comment>
<dbReference type="FunFam" id="3.90.79.10:FF:000049">
    <property type="entry name" value="Peroxisomal coenzyme A diphosphatase NUDT7"/>
    <property type="match status" value="1"/>
</dbReference>
<dbReference type="PROSITE" id="PS01293">
    <property type="entry name" value="NUDIX_COA"/>
    <property type="match status" value="1"/>
</dbReference>
<comment type="subunit">
    <text evidence="5">Monomer.</text>
</comment>
<comment type="catalytic activity">
    <reaction evidence="22">
        <text>choloyl-CoA + H2O = S-choloyl-4'-phosphopantetheine + adenosine 3',5'-bisphosphate + 2 H(+)</text>
        <dbReference type="Rhea" id="RHEA:50036"/>
        <dbReference type="ChEBI" id="CHEBI:15377"/>
        <dbReference type="ChEBI" id="CHEBI:15378"/>
        <dbReference type="ChEBI" id="CHEBI:57373"/>
        <dbReference type="ChEBI" id="CHEBI:58343"/>
        <dbReference type="ChEBI" id="CHEBI:132020"/>
    </reaction>
    <physiologicalReaction direction="left-to-right" evidence="22">
        <dbReference type="Rhea" id="RHEA:50037"/>
    </physiologicalReaction>
</comment>
<reference evidence="32" key="2">
    <citation type="submission" date="2025-09" db="UniProtKB">
        <authorList>
            <consortium name="Ensembl"/>
        </authorList>
    </citation>
    <scope>IDENTIFICATION</scope>
</reference>
<comment type="function">
    <text evidence="27">Fatty acyl-coenzyme A (CoA) diphosphatase that hydrolyzes fatty acyl-CoA to yield acyl-4'-phosphopantetheine and adenosine 3',5'-bisphosphate. Cleaves CoA, CoA esters and oxidized CoA with similar efficiencies. Preferentially hydrolyzes medium-chain acyl-CoAs and bile acid-CoAs. Has no activity toward NDP-sugars, CDP-alcohols, (deoxy)nucleoside 5'-triphosphates, nucleoside 5'-di or monophosphates, diadenosine polyphosphates, NAD, NADH, NADP, NADPH or thymidine-5'-monophospho-p-nitrophenyl ester. May be required to eliminate oxidized CoA from peroxisomes, or regulate CoA and acyl-CoA levels in this organelle in response to metabolic demand. Does not play a role in U8 snoRNA decapping activity. Binds U8 snoRNA. Exhibits decapping activity towards dpCoA-capped RNAs in vitro.</text>
</comment>
<evidence type="ECO:0000256" key="19">
    <source>
        <dbReference type="ARBA" id="ARBA00047757"/>
    </source>
</evidence>
<dbReference type="CTD" id="283927"/>
<dbReference type="CDD" id="cd03426">
    <property type="entry name" value="NUDIX_CoAse_Nudt7"/>
    <property type="match status" value="1"/>
</dbReference>
<gene>
    <name evidence="32" type="primary">NUDT7</name>
</gene>
<keyword evidence="9" id="KW-0694">RNA-binding</keyword>
<dbReference type="Proteomes" id="UP000694545">
    <property type="component" value="Unplaced"/>
</dbReference>
<dbReference type="GO" id="GO:0003723">
    <property type="term" value="F:RNA binding"/>
    <property type="evidence" value="ECO:0007669"/>
    <property type="project" value="UniProtKB-KW"/>
</dbReference>
<evidence type="ECO:0000256" key="20">
    <source>
        <dbReference type="ARBA" id="ARBA00048624"/>
    </source>
</evidence>
<dbReference type="InterPro" id="IPR015797">
    <property type="entry name" value="NUDIX_hydrolase-like_dom_sf"/>
</dbReference>
<dbReference type="InterPro" id="IPR045121">
    <property type="entry name" value="CoAse"/>
</dbReference>
<evidence type="ECO:0000256" key="24">
    <source>
        <dbReference type="ARBA" id="ARBA00050371"/>
    </source>
</evidence>
<dbReference type="PANTHER" id="PTHR12992">
    <property type="entry name" value="NUDIX HYDROLASE"/>
    <property type="match status" value="1"/>
</dbReference>
<dbReference type="PANTHER" id="PTHR12992:SF24">
    <property type="entry name" value="PEROXISOMAL COENZYME A DIPHOSPHATASE NUDT7"/>
    <property type="match status" value="1"/>
</dbReference>
<dbReference type="RefSeq" id="XP_044290220.1">
    <property type="nucleotide sequence ID" value="XM_044434285.1"/>
</dbReference>
<evidence type="ECO:0000256" key="21">
    <source>
        <dbReference type="ARBA" id="ARBA00048667"/>
    </source>
</evidence>
<dbReference type="Ensembl" id="ENSVKKT00000021658.1">
    <property type="protein sequence ID" value="ENSVKKP00000021133.1"/>
    <property type="gene ID" value="ENSVKKG00000014198.1"/>
</dbReference>
<evidence type="ECO:0000256" key="6">
    <source>
        <dbReference type="ARBA" id="ARBA00022723"/>
    </source>
</evidence>
<dbReference type="Gene3D" id="3.90.79.10">
    <property type="entry name" value="Nucleoside Triphosphate Pyrophosphohydrolase"/>
    <property type="match status" value="1"/>
</dbReference>
<keyword evidence="30" id="KW-1133">Transmembrane helix</keyword>
<comment type="catalytic activity">
    <reaction evidence="14">
        <text>octanoyl-CoA + H2O = S-octanoyl-4'-phosphopantetheine + adenosine 3',5'-bisphosphate + 2 H(+)</text>
        <dbReference type="Rhea" id="RHEA:50016"/>
        <dbReference type="ChEBI" id="CHEBI:15377"/>
        <dbReference type="ChEBI" id="CHEBI:15378"/>
        <dbReference type="ChEBI" id="CHEBI:57386"/>
        <dbReference type="ChEBI" id="CHEBI:58343"/>
        <dbReference type="ChEBI" id="CHEBI:132013"/>
    </reaction>
    <physiologicalReaction direction="left-to-right" evidence="14">
        <dbReference type="Rhea" id="RHEA:50017"/>
    </physiologicalReaction>
</comment>
<evidence type="ECO:0000256" key="5">
    <source>
        <dbReference type="ARBA" id="ARBA00011245"/>
    </source>
</evidence>